<proteinExistence type="predicted"/>
<sequence>MADNARVMLPSQGTSTGWRNGLARPPNASKELYGKLALRKAMPHPSATLMTTGQEKPAPESSERTSEDCREERRGEERREERRGEERRGEERRGEERRGEERRGEERRGEERRGEERRGEEEISAGRDLQRSSSPTA</sequence>
<reference evidence="2 3" key="1">
    <citation type="journal article" date="2023" name="J. Hered.">
        <title>Chromosome-level genome of the wood stork (Mycteria americana) provides insight into avian chromosome evolution.</title>
        <authorList>
            <person name="Flamio R. Jr."/>
            <person name="Ramstad K.M."/>
        </authorList>
    </citation>
    <scope>NUCLEOTIDE SEQUENCE [LARGE SCALE GENOMIC DNA]</scope>
    <source>
        <strain evidence="2">JAX WOST 10</strain>
    </source>
</reference>
<feature type="compositionally biased region" description="Basic and acidic residues" evidence="1">
    <location>
        <begin position="57"/>
        <end position="130"/>
    </location>
</feature>
<dbReference type="AlphaFoldDB" id="A0AAN7RUL8"/>
<feature type="region of interest" description="Disordered" evidence="1">
    <location>
        <begin position="1"/>
        <end position="137"/>
    </location>
</feature>
<dbReference type="EMBL" id="JAUNZN010000025">
    <property type="protein sequence ID" value="KAK4808278.1"/>
    <property type="molecule type" value="Genomic_DNA"/>
</dbReference>
<dbReference type="Proteomes" id="UP001333110">
    <property type="component" value="Unassembled WGS sequence"/>
</dbReference>
<accession>A0AAN7RUL8</accession>
<evidence type="ECO:0000313" key="2">
    <source>
        <dbReference type="EMBL" id="KAK4808278.1"/>
    </source>
</evidence>
<name>A0AAN7RUL8_MYCAM</name>
<protein>
    <submittedName>
        <fullName evidence="2">Uncharacterized protein</fullName>
    </submittedName>
</protein>
<evidence type="ECO:0000313" key="3">
    <source>
        <dbReference type="Proteomes" id="UP001333110"/>
    </source>
</evidence>
<organism evidence="2 3">
    <name type="scientific">Mycteria americana</name>
    <name type="common">Wood stork</name>
    <dbReference type="NCBI Taxonomy" id="33587"/>
    <lineage>
        <taxon>Eukaryota</taxon>
        <taxon>Metazoa</taxon>
        <taxon>Chordata</taxon>
        <taxon>Craniata</taxon>
        <taxon>Vertebrata</taxon>
        <taxon>Euteleostomi</taxon>
        <taxon>Archelosauria</taxon>
        <taxon>Archosauria</taxon>
        <taxon>Dinosauria</taxon>
        <taxon>Saurischia</taxon>
        <taxon>Theropoda</taxon>
        <taxon>Coelurosauria</taxon>
        <taxon>Aves</taxon>
        <taxon>Neognathae</taxon>
        <taxon>Neoaves</taxon>
        <taxon>Aequornithes</taxon>
        <taxon>Ciconiiformes</taxon>
        <taxon>Ciconiidae</taxon>
        <taxon>Mycteria</taxon>
    </lineage>
</organism>
<gene>
    <name evidence="2" type="ORF">QYF61_020759</name>
</gene>
<evidence type="ECO:0000256" key="1">
    <source>
        <dbReference type="SAM" id="MobiDB-lite"/>
    </source>
</evidence>
<comment type="caution">
    <text evidence="2">The sequence shown here is derived from an EMBL/GenBank/DDBJ whole genome shotgun (WGS) entry which is preliminary data.</text>
</comment>
<keyword evidence="3" id="KW-1185">Reference proteome</keyword>